<dbReference type="InterPro" id="IPR036937">
    <property type="entry name" value="Adhesion_dom_fimbrial_sf"/>
</dbReference>
<evidence type="ECO:0000313" key="3">
    <source>
        <dbReference type="Proteomes" id="UP001609821"/>
    </source>
</evidence>
<accession>A0ABW7M5Q8</accession>
<evidence type="ECO:0000259" key="1">
    <source>
        <dbReference type="Pfam" id="PF00419"/>
    </source>
</evidence>
<dbReference type="InterPro" id="IPR008966">
    <property type="entry name" value="Adhesion_dom_sf"/>
</dbReference>
<keyword evidence="3" id="KW-1185">Reference proteome</keyword>
<organism evidence="2 3">
    <name type="scientific">Pseudomonas kulmbachensis</name>
    <dbReference type="NCBI Taxonomy" id="3043408"/>
    <lineage>
        <taxon>Bacteria</taxon>
        <taxon>Pseudomonadati</taxon>
        <taxon>Pseudomonadota</taxon>
        <taxon>Gammaproteobacteria</taxon>
        <taxon>Pseudomonadales</taxon>
        <taxon>Pseudomonadaceae</taxon>
        <taxon>Pseudomonas</taxon>
    </lineage>
</organism>
<dbReference type="InterPro" id="IPR050263">
    <property type="entry name" value="Bact_Fimbrial_Adh_Pro"/>
</dbReference>
<dbReference type="InterPro" id="IPR000259">
    <property type="entry name" value="Adhesion_dom_fimbrial"/>
</dbReference>
<sequence length="183" mass="19006">MQAESKNQRWQPVVIALLLGATLMRPGAGLAADNLTLSGALVAAACKIKAGDEVLAVDLGAVTNADLYLYTRTVGKTFQIHLEDCNTGISNSVTTTFSGTENTKLPGLLALGGTIEKGVAIGLETLGGTPLPLNVASARQALSNGANVIAFKVFIKGEPQAVANRLIKPGYYTAVSTFTLDYP</sequence>
<reference evidence="2 3" key="1">
    <citation type="submission" date="2024-10" db="EMBL/GenBank/DDBJ databases">
        <title>Aeromonas and Pseudomonas from the Cagarras Archipelago, Rio de Janeiro, Brazil.</title>
        <authorList>
            <person name="Canellas A.L.B."/>
            <person name="Laport M.S."/>
        </authorList>
    </citation>
    <scope>NUCLEOTIDE SEQUENCE [LARGE SCALE GENOMIC DNA]</scope>
    <source>
        <strain evidence="2 3">CPF-4</strain>
    </source>
</reference>
<comment type="caution">
    <text evidence="2">The sequence shown here is derived from an EMBL/GenBank/DDBJ whole genome shotgun (WGS) entry which is preliminary data.</text>
</comment>
<dbReference type="Gene3D" id="2.60.40.1090">
    <property type="entry name" value="Fimbrial-type adhesion domain"/>
    <property type="match status" value="1"/>
</dbReference>
<dbReference type="EMBL" id="JBINXB010000076">
    <property type="protein sequence ID" value="MFH6569242.1"/>
    <property type="molecule type" value="Genomic_DNA"/>
</dbReference>
<dbReference type="PANTHER" id="PTHR33420">
    <property type="entry name" value="FIMBRIAL SUBUNIT ELFA-RELATED"/>
    <property type="match status" value="1"/>
</dbReference>
<dbReference type="RefSeq" id="WP_338579355.1">
    <property type="nucleotide sequence ID" value="NZ_JBINXA010000059.1"/>
</dbReference>
<evidence type="ECO:0000313" key="2">
    <source>
        <dbReference type="EMBL" id="MFH6569242.1"/>
    </source>
</evidence>
<name>A0ABW7M5Q8_9PSED</name>
<proteinExistence type="predicted"/>
<dbReference type="SUPFAM" id="SSF49401">
    <property type="entry name" value="Bacterial adhesins"/>
    <property type="match status" value="1"/>
</dbReference>
<protein>
    <submittedName>
        <fullName evidence="2">Fimbrial protein</fullName>
    </submittedName>
</protein>
<dbReference type="Pfam" id="PF00419">
    <property type="entry name" value="Fimbrial"/>
    <property type="match status" value="1"/>
</dbReference>
<feature type="domain" description="Fimbrial-type adhesion" evidence="1">
    <location>
        <begin position="37"/>
        <end position="182"/>
    </location>
</feature>
<dbReference type="PANTHER" id="PTHR33420:SF26">
    <property type="entry name" value="FIMBRIAL SUBUNIT"/>
    <property type="match status" value="1"/>
</dbReference>
<dbReference type="Proteomes" id="UP001609821">
    <property type="component" value="Unassembled WGS sequence"/>
</dbReference>
<gene>
    <name evidence="2" type="ORF">ACHMWK_25090</name>
</gene>